<keyword evidence="8" id="KW-1185">Reference proteome</keyword>
<accession>B8C7D3</accession>
<keyword evidence="2 6" id="KW-0812">Transmembrane</keyword>
<feature type="transmembrane region" description="Helical" evidence="6">
    <location>
        <begin position="162"/>
        <end position="180"/>
    </location>
</feature>
<feature type="region of interest" description="Disordered" evidence="5">
    <location>
        <begin position="1"/>
        <end position="63"/>
    </location>
</feature>
<dbReference type="Proteomes" id="UP000001449">
    <property type="component" value="Chromosome 8"/>
</dbReference>
<dbReference type="RefSeq" id="XP_002291876.1">
    <property type="nucleotide sequence ID" value="XM_002291840.1"/>
</dbReference>
<dbReference type="PANTHER" id="PTHR38894:SF1">
    <property type="entry name" value="TRANSMEMBRANE PROTEIN"/>
    <property type="match status" value="1"/>
</dbReference>
<dbReference type="PANTHER" id="PTHR38894">
    <property type="entry name" value="TRANSMEMBRANE PROTEIN"/>
    <property type="match status" value="1"/>
</dbReference>
<dbReference type="GeneID" id="7449865"/>
<feature type="transmembrane region" description="Helical" evidence="6">
    <location>
        <begin position="96"/>
        <end position="118"/>
    </location>
</feature>
<dbReference type="Pfam" id="PF08507">
    <property type="entry name" value="COPI_assoc"/>
    <property type="match status" value="1"/>
</dbReference>
<evidence type="ECO:0000256" key="4">
    <source>
        <dbReference type="ARBA" id="ARBA00023136"/>
    </source>
</evidence>
<dbReference type="PaxDb" id="35128-Thaps7734"/>
<evidence type="ECO:0000313" key="8">
    <source>
        <dbReference type="Proteomes" id="UP000001449"/>
    </source>
</evidence>
<keyword evidence="4 6" id="KW-0472">Membrane</keyword>
<dbReference type="AlphaFoldDB" id="B8C7D3"/>
<feature type="compositionally biased region" description="Polar residues" evidence="5">
    <location>
        <begin position="16"/>
        <end position="28"/>
    </location>
</feature>
<feature type="transmembrane region" description="Helical" evidence="6">
    <location>
        <begin position="70"/>
        <end position="90"/>
    </location>
</feature>
<dbReference type="OMA" id="YIMIIAF"/>
<protein>
    <submittedName>
        <fullName evidence="7">Uncharacterized protein</fullName>
    </submittedName>
</protein>
<feature type="compositionally biased region" description="Acidic residues" evidence="5">
    <location>
        <begin position="1"/>
        <end position="13"/>
    </location>
</feature>
<dbReference type="HOGENOM" id="CLU_1226973_0_0_1"/>
<name>B8C7D3_THAPS</name>
<dbReference type="InParanoid" id="B8C7D3"/>
<gene>
    <name evidence="7" type="ORF">THAPSDRAFT_7734</name>
</gene>
<reference evidence="7 8" key="1">
    <citation type="journal article" date="2004" name="Science">
        <title>The genome of the diatom Thalassiosira pseudonana: ecology, evolution, and metabolism.</title>
        <authorList>
            <person name="Armbrust E.V."/>
            <person name="Berges J.A."/>
            <person name="Bowler C."/>
            <person name="Green B.R."/>
            <person name="Martinez D."/>
            <person name="Putnam N.H."/>
            <person name="Zhou S."/>
            <person name="Allen A.E."/>
            <person name="Apt K.E."/>
            <person name="Bechner M."/>
            <person name="Brzezinski M.A."/>
            <person name="Chaal B.K."/>
            <person name="Chiovitti A."/>
            <person name="Davis A.K."/>
            <person name="Demarest M.S."/>
            <person name="Detter J.C."/>
            <person name="Glavina T."/>
            <person name="Goodstein D."/>
            <person name="Hadi M.Z."/>
            <person name="Hellsten U."/>
            <person name="Hildebrand M."/>
            <person name="Jenkins B.D."/>
            <person name="Jurka J."/>
            <person name="Kapitonov V.V."/>
            <person name="Kroger N."/>
            <person name="Lau W.W."/>
            <person name="Lane T.W."/>
            <person name="Larimer F.W."/>
            <person name="Lippmeier J.C."/>
            <person name="Lucas S."/>
            <person name="Medina M."/>
            <person name="Montsant A."/>
            <person name="Obornik M."/>
            <person name="Parker M.S."/>
            <person name="Palenik B."/>
            <person name="Pazour G.J."/>
            <person name="Richardson P.M."/>
            <person name="Rynearson T.A."/>
            <person name="Saito M.A."/>
            <person name="Schwartz D.C."/>
            <person name="Thamatrakoln K."/>
            <person name="Valentin K."/>
            <person name="Vardi A."/>
            <person name="Wilkerson F.P."/>
            <person name="Rokhsar D.S."/>
        </authorList>
    </citation>
    <scope>NUCLEOTIDE SEQUENCE [LARGE SCALE GENOMIC DNA]</scope>
    <source>
        <strain evidence="7 8">CCMP1335</strain>
    </source>
</reference>
<proteinExistence type="predicted"/>
<dbReference type="GO" id="GO:0016020">
    <property type="term" value="C:membrane"/>
    <property type="evidence" value="ECO:0007669"/>
    <property type="project" value="UniProtKB-SubCell"/>
</dbReference>
<reference evidence="7 8" key="2">
    <citation type="journal article" date="2008" name="Nature">
        <title>The Phaeodactylum genome reveals the evolutionary history of diatom genomes.</title>
        <authorList>
            <person name="Bowler C."/>
            <person name="Allen A.E."/>
            <person name="Badger J.H."/>
            <person name="Grimwood J."/>
            <person name="Jabbari K."/>
            <person name="Kuo A."/>
            <person name="Maheswari U."/>
            <person name="Martens C."/>
            <person name="Maumus F."/>
            <person name="Otillar R.P."/>
            <person name="Rayko E."/>
            <person name="Salamov A."/>
            <person name="Vandepoele K."/>
            <person name="Beszteri B."/>
            <person name="Gruber A."/>
            <person name="Heijde M."/>
            <person name="Katinka M."/>
            <person name="Mock T."/>
            <person name="Valentin K."/>
            <person name="Verret F."/>
            <person name="Berges J.A."/>
            <person name="Brownlee C."/>
            <person name="Cadoret J.P."/>
            <person name="Chiovitti A."/>
            <person name="Choi C.J."/>
            <person name="Coesel S."/>
            <person name="De Martino A."/>
            <person name="Detter J.C."/>
            <person name="Durkin C."/>
            <person name="Falciatore A."/>
            <person name="Fournet J."/>
            <person name="Haruta M."/>
            <person name="Huysman M.J."/>
            <person name="Jenkins B.D."/>
            <person name="Jiroutova K."/>
            <person name="Jorgensen R.E."/>
            <person name="Joubert Y."/>
            <person name="Kaplan A."/>
            <person name="Kroger N."/>
            <person name="Kroth P.G."/>
            <person name="La Roche J."/>
            <person name="Lindquist E."/>
            <person name="Lommer M."/>
            <person name="Martin-Jezequel V."/>
            <person name="Lopez P.J."/>
            <person name="Lucas S."/>
            <person name="Mangogna M."/>
            <person name="McGinnis K."/>
            <person name="Medlin L.K."/>
            <person name="Montsant A."/>
            <person name="Oudot-Le Secq M.P."/>
            <person name="Napoli C."/>
            <person name="Obornik M."/>
            <person name="Parker M.S."/>
            <person name="Petit J.L."/>
            <person name="Porcel B.M."/>
            <person name="Poulsen N."/>
            <person name="Robison M."/>
            <person name="Rychlewski L."/>
            <person name="Rynearson T.A."/>
            <person name="Schmutz J."/>
            <person name="Shapiro H."/>
            <person name="Siaut M."/>
            <person name="Stanley M."/>
            <person name="Sussman M.R."/>
            <person name="Taylor A.R."/>
            <person name="Vardi A."/>
            <person name="von Dassow P."/>
            <person name="Vyverman W."/>
            <person name="Willis A."/>
            <person name="Wyrwicz L.S."/>
            <person name="Rokhsar D.S."/>
            <person name="Weissenbach J."/>
            <person name="Armbrust E.V."/>
            <person name="Green B.R."/>
            <person name="Van de Peer Y."/>
            <person name="Grigoriev I.V."/>
        </authorList>
    </citation>
    <scope>NUCLEOTIDE SEQUENCE [LARGE SCALE GENOMIC DNA]</scope>
    <source>
        <strain evidence="7 8">CCMP1335</strain>
    </source>
</reference>
<organism evidence="7 8">
    <name type="scientific">Thalassiosira pseudonana</name>
    <name type="common">Marine diatom</name>
    <name type="synonym">Cyclotella nana</name>
    <dbReference type="NCBI Taxonomy" id="35128"/>
    <lineage>
        <taxon>Eukaryota</taxon>
        <taxon>Sar</taxon>
        <taxon>Stramenopiles</taxon>
        <taxon>Ochrophyta</taxon>
        <taxon>Bacillariophyta</taxon>
        <taxon>Coscinodiscophyceae</taxon>
        <taxon>Thalassiosirophycidae</taxon>
        <taxon>Thalassiosirales</taxon>
        <taxon>Thalassiosiraceae</taxon>
        <taxon>Thalassiosira</taxon>
    </lineage>
</organism>
<sequence>MLESNENIEEPLLSDDQPSWVTLNASQSEDADLPWDRPEPQPAEPADDLWPRSRPPTATKESGENNLPKIVLFMRLGNMVAAGLLVFGSIGSLTNIFSLPVMVLAGYGICFGSLICCLEINISFIRQPIASNFGFLYNPFYRLIFYVLMGMVAWSFGTLLGIVASGALMALSLINTYVLCRYPGYKAALKEASDEEEKRLKRGANRAARKHAWGYVTRPWWANDDE</sequence>
<feature type="transmembrane region" description="Helical" evidence="6">
    <location>
        <begin position="139"/>
        <end position="156"/>
    </location>
</feature>
<keyword evidence="3 6" id="KW-1133">Transmembrane helix</keyword>
<evidence type="ECO:0000256" key="5">
    <source>
        <dbReference type="SAM" id="MobiDB-lite"/>
    </source>
</evidence>
<evidence type="ECO:0000256" key="2">
    <source>
        <dbReference type="ARBA" id="ARBA00022692"/>
    </source>
</evidence>
<evidence type="ECO:0000256" key="6">
    <source>
        <dbReference type="SAM" id="Phobius"/>
    </source>
</evidence>
<dbReference type="InterPro" id="IPR013714">
    <property type="entry name" value="Golgi_TVP15"/>
</dbReference>
<comment type="subcellular location">
    <subcellularLocation>
        <location evidence="1">Membrane</location>
        <topology evidence="1">Multi-pass membrane protein</topology>
    </subcellularLocation>
</comment>
<evidence type="ECO:0000256" key="1">
    <source>
        <dbReference type="ARBA" id="ARBA00004141"/>
    </source>
</evidence>
<evidence type="ECO:0000313" key="7">
    <source>
        <dbReference type="EMBL" id="EED90727.1"/>
    </source>
</evidence>
<dbReference type="EMBL" id="CM000644">
    <property type="protein sequence ID" value="EED90727.1"/>
    <property type="molecule type" value="Genomic_DNA"/>
</dbReference>
<dbReference type="eggNOG" id="ENOG502RVUD">
    <property type="taxonomic scope" value="Eukaryota"/>
</dbReference>
<evidence type="ECO:0000256" key="3">
    <source>
        <dbReference type="ARBA" id="ARBA00022989"/>
    </source>
</evidence>
<dbReference type="KEGG" id="tps:THAPSDRAFT_7734"/>